<sequence length="63" mass="7672">MDQEDYFVSKHTLEGLEKMMYNLNIELLKQVHKKFLSDLDFEELLIILEDRKKPKFIIDLENE</sequence>
<name>A0A5B8IG54_9VIRU</name>
<dbReference type="EMBL" id="MK250087">
    <property type="protein sequence ID" value="QDY52057.1"/>
    <property type="molecule type" value="Genomic_DNA"/>
</dbReference>
<gene>
    <name evidence="1" type="ORF">3_36</name>
</gene>
<accession>A0A5B8IG54</accession>
<evidence type="ECO:0000313" key="1">
    <source>
        <dbReference type="EMBL" id="QDY52057.1"/>
    </source>
</evidence>
<protein>
    <submittedName>
        <fullName evidence="1">Uncharacterized protein</fullName>
    </submittedName>
</protein>
<proteinExistence type="predicted"/>
<reference evidence="1" key="1">
    <citation type="submission" date="2018-11" db="EMBL/GenBank/DDBJ databases">
        <title>A distinct lineage of giant viruses engineers rhodopsin photosystems in predatory marine eukaryotes.</title>
        <authorList>
            <person name="Needham D.M."/>
            <person name="Yoshizawa S."/>
            <person name="Hosaka T."/>
            <person name="Poirier C."/>
            <person name="Choi C.-J."/>
            <person name="Hehenberger E."/>
            <person name="Irwin N.A.T."/>
            <person name="Wilken S."/>
            <person name="Yung C.-M."/>
            <person name="Bachy C."/>
            <person name="Kurihara R."/>
            <person name="Nakajima Y."/>
            <person name="Kojima K."/>
            <person name="Kimura-Someya T."/>
            <person name="Leonard G."/>
            <person name="Malmstrom R.R."/>
            <person name="Mende D."/>
            <person name="Olson D.K."/>
            <person name="Sudo Y."/>
            <person name="Sudek S."/>
            <person name="Richards T.A."/>
            <person name="DeLong E.F."/>
            <person name="Keeling P.J."/>
            <person name="Santoro A.E."/>
            <person name="Shirouzu M."/>
            <person name="Iwasaki W."/>
            <person name="Worden A.Z."/>
        </authorList>
    </citation>
    <scope>NUCLEOTIDE SEQUENCE</scope>
</reference>
<organism evidence="1">
    <name type="scientific">Mimiviridae sp. ChoanoV1</name>
    <dbReference type="NCBI Taxonomy" id="2596887"/>
    <lineage>
        <taxon>Viruses</taxon>
        <taxon>Varidnaviria</taxon>
        <taxon>Bamfordvirae</taxon>
        <taxon>Nucleocytoviricota</taxon>
        <taxon>Megaviricetes</taxon>
        <taxon>Imitervirales</taxon>
        <taxon>Schizomimiviridae</taxon>
    </lineage>
</organism>